<dbReference type="RefSeq" id="WP_137406556.1">
    <property type="nucleotide sequence ID" value="NZ_AP025467.1"/>
</dbReference>
<gene>
    <name evidence="2" type="ORF">F7Q91_03395</name>
</gene>
<dbReference type="AlphaFoldDB" id="A0A7V7TKB2"/>
<keyword evidence="1" id="KW-1133">Transmembrane helix</keyword>
<sequence>MKTIRTLKKQAGFFFQLQIMGAMFFLSIFTAAFVSSQQTELEMRLDNQQGQSLSTLIHAVKIATTQTTALDQWNVAGAPFENGAVHIGSTWLKQPVCGGPQPDEYLFCDFQNEPQIGDDMQYRSEVSNDGIQLNVQVTVSNTAGTRGFDFNGTNGIRRSCAIARVAAGGLSNVGFSGAMSNVGCDQDTGVITFNVAWNSTTSEDLSIRGLNSPLVAIPWGGQNLNDMNQLEVSTIVDREAPVFNLDLDGTSTLNTLTADTLNATTGNIDNLTSNTGAIDTLTGTDLTYDNLNGTALDVDTGTIGTATINTAINQLDSNEINNFAGGVAVGTGPNISTIENGSIYLPGAIVAQGDNSMFFDPAGVSRTQDIRLTSRGGVSLSNLTPNYVHKGSVTIYGQGPIDRVNCGDGAGIAANRLVVNWEDQRTSIAASGKLASNYAYNRVRVQSNSSKYFVQLLSYNYQAKAWQVTNNNRALLTLYCFYP</sequence>
<evidence type="ECO:0000256" key="1">
    <source>
        <dbReference type="SAM" id="Phobius"/>
    </source>
</evidence>
<accession>A0A7V7TKB2</accession>
<organism evidence="2 3">
    <name type="scientific">Vibrio chagasii</name>
    <dbReference type="NCBI Taxonomy" id="170679"/>
    <lineage>
        <taxon>Bacteria</taxon>
        <taxon>Pseudomonadati</taxon>
        <taxon>Pseudomonadota</taxon>
        <taxon>Gammaproteobacteria</taxon>
        <taxon>Vibrionales</taxon>
        <taxon>Vibrionaceae</taxon>
        <taxon>Vibrio</taxon>
    </lineage>
</organism>
<protein>
    <submittedName>
        <fullName evidence="2">Uncharacterized protein</fullName>
    </submittedName>
</protein>
<dbReference type="GeneID" id="77344702"/>
<name>A0A7V7TKB2_9VIBR</name>
<proteinExistence type="predicted"/>
<keyword evidence="1" id="KW-0812">Transmembrane</keyword>
<feature type="transmembrane region" description="Helical" evidence="1">
    <location>
        <begin position="12"/>
        <end position="34"/>
    </location>
</feature>
<reference evidence="2 3" key="1">
    <citation type="submission" date="2019-09" db="EMBL/GenBank/DDBJ databases">
        <title>Draft genome sequences of 48 bacterial type strains from the CCUG.</title>
        <authorList>
            <person name="Tunovic T."/>
            <person name="Pineiro-Iglesias B."/>
            <person name="Unosson C."/>
            <person name="Inganas E."/>
            <person name="Ohlen M."/>
            <person name="Cardew S."/>
            <person name="Jensie-Markopoulos S."/>
            <person name="Salva-Serra F."/>
            <person name="Jaen-Luchoro D."/>
            <person name="Karlsson R."/>
            <person name="Svensson-Stadler L."/>
            <person name="Chun J."/>
            <person name="Moore E."/>
        </authorList>
    </citation>
    <scope>NUCLEOTIDE SEQUENCE [LARGE SCALE GENOMIC DNA]</scope>
    <source>
        <strain evidence="2 3">CCUG 48643</strain>
    </source>
</reference>
<keyword evidence="1" id="KW-0472">Membrane</keyword>
<dbReference type="EMBL" id="VZPX01000004">
    <property type="protein sequence ID" value="KAB0482467.1"/>
    <property type="molecule type" value="Genomic_DNA"/>
</dbReference>
<evidence type="ECO:0000313" key="2">
    <source>
        <dbReference type="EMBL" id="KAB0482467.1"/>
    </source>
</evidence>
<dbReference type="Proteomes" id="UP000423756">
    <property type="component" value="Unassembled WGS sequence"/>
</dbReference>
<comment type="caution">
    <text evidence="2">The sequence shown here is derived from an EMBL/GenBank/DDBJ whole genome shotgun (WGS) entry which is preliminary data.</text>
</comment>
<evidence type="ECO:0000313" key="3">
    <source>
        <dbReference type="Proteomes" id="UP000423756"/>
    </source>
</evidence>